<dbReference type="InterPro" id="IPR001647">
    <property type="entry name" value="HTH_TetR"/>
</dbReference>
<keyword evidence="3" id="KW-0804">Transcription</keyword>
<dbReference type="SUPFAM" id="SSF46689">
    <property type="entry name" value="Homeodomain-like"/>
    <property type="match status" value="1"/>
</dbReference>
<reference evidence="6 7" key="2">
    <citation type="submission" date="2024-02" db="EMBL/GenBank/DDBJ databases">
        <title>The Genome Sequence of Enterococcus sp. DIV0159.</title>
        <authorList>
            <person name="Earl A."/>
            <person name="Manson A."/>
            <person name="Gilmore M."/>
            <person name="Sanders J."/>
            <person name="Shea T."/>
            <person name="Howe W."/>
            <person name="Livny J."/>
            <person name="Cuomo C."/>
            <person name="Neafsey D."/>
            <person name="Birren B."/>
        </authorList>
    </citation>
    <scope>NUCLEOTIDE SEQUENCE [LARGE SCALE GENOMIC DNA]</scope>
    <source>
        <strain evidence="6 7">665A</strain>
    </source>
</reference>
<evidence type="ECO:0000256" key="4">
    <source>
        <dbReference type="PROSITE-ProRule" id="PRU00335"/>
    </source>
</evidence>
<dbReference type="PANTHER" id="PTHR30055:SF234">
    <property type="entry name" value="HTH-TYPE TRANSCRIPTIONAL REGULATOR BETI"/>
    <property type="match status" value="1"/>
</dbReference>
<organism evidence="6 7">
    <name type="scientific">Candidatus Enterococcus ferrettii</name>
    <dbReference type="NCBI Taxonomy" id="2815324"/>
    <lineage>
        <taxon>Bacteria</taxon>
        <taxon>Bacillati</taxon>
        <taxon>Bacillota</taxon>
        <taxon>Bacilli</taxon>
        <taxon>Lactobacillales</taxon>
        <taxon>Enterococcaceae</taxon>
        <taxon>Enterococcus</taxon>
    </lineage>
</organism>
<dbReference type="Proteomes" id="UP000664357">
    <property type="component" value="Unassembled WGS sequence"/>
</dbReference>
<dbReference type="RefSeq" id="WP_207705232.1">
    <property type="nucleotide sequence ID" value="NZ_JAFREL020000001.1"/>
</dbReference>
<evidence type="ECO:0000313" key="6">
    <source>
        <dbReference type="EMBL" id="MEO1768531.1"/>
    </source>
</evidence>
<feature type="domain" description="HTH tetR-type" evidence="5">
    <location>
        <begin position="2"/>
        <end position="62"/>
    </location>
</feature>
<reference evidence="6 7" key="1">
    <citation type="submission" date="2021-03" db="EMBL/GenBank/DDBJ databases">
        <authorList>
            <person name="Gilmore M.S."/>
            <person name="Schwartzman J."/>
            <person name="Van Tyne D."/>
            <person name="Martin M."/>
            <person name="Earl A.M."/>
            <person name="Manson A.L."/>
            <person name="Straub T."/>
            <person name="Salamzade R."/>
            <person name="Saavedra J."/>
            <person name="Lebreton F."/>
            <person name="Prichula J."/>
            <person name="Schaufler K."/>
            <person name="Gaca A."/>
            <person name="Sgardioli B."/>
            <person name="Wagenaar J."/>
            <person name="Strong T."/>
        </authorList>
    </citation>
    <scope>NUCLEOTIDE SEQUENCE [LARGE SCALE GENOMIC DNA]</scope>
    <source>
        <strain evidence="6 7">665A</strain>
    </source>
</reference>
<dbReference type="PANTHER" id="PTHR30055">
    <property type="entry name" value="HTH-TYPE TRANSCRIPTIONAL REGULATOR RUTR"/>
    <property type="match status" value="1"/>
</dbReference>
<dbReference type="PRINTS" id="PR00455">
    <property type="entry name" value="HTHTETR"/>
</dbReference>
<evidence type="ECO:0000313" key="7">
    <source>
        <dbReference type="Proteomes" id="UP000664357"/>
    </source>
</evidence>
<evidence type="ECO:0000256" key="3">
    <source>
        <dbReference type="ARBA" id="ARBA00023163"/>
    </source>
</evidence>
<proteinExistence type="predicted"/>
<gene>
    <name evidence="6" type="ORF">JZO67_000442</name>
</gene>
<dbReference type="EMBL" id="JAFREL020000001">
    <property type="protein sequence ID" value="MEO1768531.1"/>
    <property type="molecule type" value="Genomic_DNA"/>
</dbReference>
<dbReference type="InterPro" id="IPR009057">
    <property type="entry name" value="Homeodomain-like_sf"/>
</dbReference>
<dbReference type="InterPro" id="IPR050109">
    <property type="entry name" value="HTH-type_TetR-like_transc_reg"/>
</dbReference>
<keyword evidence="2 4" id="KW-0238">DNA-binding</keyword>
<accession>A0ABV0EIT0</accession>
<feature type="DNA-binding region" description="H-T-H motif" evidence="4">
    <location>
        <begin position="25"/>
        <end position="44"/>
    </location>
</feature>
<keyword evidence="7" id="KW-1185">Reference proteome</keyword>
<comment type="caution">
    <text evidence="6">The sequence shown here is derived from an EMBL/GenBank/DDBJ whole genome shotgun (WGS) entry which is preliminary data.</text>
</comment>
<evidence type="ECO:0000256" key="1">
    <source>
        <dbReference type="ARBA" id="ARBA00023015"/>
    </source>
</evidence>
<evidence type="ECO:0000259" key="5">
    <source>
        <dbReference type="PROSITE" id="PS50977"/>
    </source>
</evidence>
<dbReference type="Pfam" id="PF00440">
    <property type="entry name" value="TetR_N"/>
    <property type="match status" value="1"/>
</dbReference>
<protein>
    <recommendedName>
        <fullName evidence="5">HTH tetR-type domain-containing protein</fullName>
    </recommendedName>
</protein>
<name>A0ABV0EIT0_9ENTE</name>
<dbReference type="PROSITE" id="PS50977">
    <property type="entry name" value="HTH_TETR_2"/>
    <property type="match status" value="1"/>
</dbReference>
<evidence type="ECO:0000256" key="2">
    <source>
        <dbReference type="ARBA" id="ARBA00023125"/>
    </source>
</evidence>
<dbReference type="Gene3D" id="1.10.357.10">
    <property type="entry name" value="Tetracycline Repressor, domain 2"/>
    <property type="match status" value="1"/>
</dbReference>
<sequence>MKNTRSNIMEATKKMIIEKGYHSMTTKDIAKAAQVNETTLFRQFGSKKELLLATLKEAEWIPDTDENLVDQFQWDLKNDLRLIMENYFQQVPPDIVRFSLGLRAQDIYQETLPYVQKIPAAFTQLIEEYLVEMVRQKKIKVADPKKTAEVLFSSLIGFAFLHAYSDNQQFEKENKAFIFQAVEMFSEGVSS</sequence>
<keyword evidence="1" id="KW-0805">Transcription regulation</keyword>